<keyword evidence="3" id="KW-0645">Protease</keyword>
<keyword evidence="8" id="KW-0732">Signal</keyword>
<evidence type="ECO:0000256" key="5">
    <source>
        <dbReference type="ARBA" id="ARBA00022833"/>
    </source>
</evidence>
<evidence type="ECO:0000256" key="2">
    <source>
        <dbReference type="ARBA" id="ARBA00005988"/>
    </source>
</evidence>
<name>A0A235B2X1_9BACL</name>
<evidence type="ECO:0000256" key="6">
    <source>
        <dbReference type="ARBA" id="ARBA00023049"/>
    </source>
</evidence>
<dbReference type="Pfam" id="PF00246">
    <property type="entry name" value="Peptidase_M14"/>
    <property type="match status" value="1"/>
</dbReference>
<evidence type="ECO:0000259" key="9">
    <source>
        <dbReference type="PROSITE" id="PS52035"/>
    </source>
</evidence>
<feature type="active site" description="Proton donor/acceptor" evidence="7">
    <location>
        <position position="341"/>
    </location>
</feature>
<dbReference type="EMBL" id="NOWF01000010">
    <property type="protein sequence ID" value="OYD06658.1"/>
    <property type="molecule type" value="Genomic_DNA"/>
</dbReference>
<dbReference type="SUPFAM" id="SSF53187">
    <property type="entry name" value="Zn-dependent exopeptidases"/>
    <property type="match status" value="1"/>
</dbReference>
<dbReference type="PANTHER" id="PTHR11705">
    <property type="entry name" value="PROTEASE FAMILY M14 CARBOXYPEPTIDASE A,B"/>
    <property type="match status" value="1"/>
</dbReference>
<dbReference type="RefSeq" id="WP_094265468.1">
    <property type="nucleotide sequence ID" value="NZ_NOWF01000010.1"/>
</dbReference>
<dbReference type="AlphaFoldDB" id="A0A235B2X1"/>
<dbReference type="PANTHER" id="PTHR11705:SF143">
    <property type="entry name" value="SLL0236 PROTEIN"/>
    <property type="match status" value="1"/>
</dbReference>
<evidence type="ECO:0000256" key="4">
    <source>
        <dbReference type="ARBA" id="ARBA00022801"/>
    </source>
</evidence>
<dbReference type="GO" id="GO:0006508">
    <property type="term" value="P:proteolysis"/>
    <property type="evidence" value="ECO:0007669"/>
    <property type="project" value="UniProtKB-KW"/>
</dbReference>
<organism evidence="10 11">
    <name type="scientific">Paludifilum halophilum</name>
    <dbReference type="NCBI Taxonomy" id="1642702"/>
    <lineage>
        <taxon>Bacteria</taxon>
        <taxon>Bacillati</taxon>
        <taxon>Bacillota</taxon>
        <taxon>Bacilli</taxon>
        <taxon>Bacillales</taxon>
        <taxon>Thermoactinomycetaceae</taxon>
        <taxon>Paludifilum</taxon>
    </lineage>
</organism>
<evidence type="ECO:0000313" key="11">
    <source>
        <dbReference type="Proteomes" id="UP000215459"/>
    </source>
</evidence>
<comment type="cofactor">
    <cofactor evidence="1">
        <name>Zn(2+)</name>
        <dbReference type="ChEBI" id="CHEBI:29105"/>
    </cofactor>
</comment>
<keyword evidence="5" id="KW-0862">Zinc</keyword>
<dbReference type="SMART" id="SM00631">
    <property type="entry name" value="Zn_pept"/>
    <property type="match status" value="1"/>
</dbReference>
<feature type="signal peptide" evidence="8">
    <location>
        <begin position="1"/>
        <end position="23"/>
    </location>
</feature>
<dbReference type="PROSITE" id="PS52035">
    <property type="entry name" value="PEPTIDASE_M14"/>
    <property type="match status" value="1"/>
</dbReference>
<evidence type="ECO:0000256" key="1">
    <source>
        <dbReference type="ARBA" id="ARBA00001947"/>
    </source>
</evidence>
<evidence type="ECO:0000256" key="8">
    <source>
        <dbReference type="SAM" id="SignalP"/>
    </source>
</evidence>
<protein>
    <submittedName>
        <fullName evidence="10">Peptidase M14</fullName>
    </submittedName>
</protein>
<evidence type="ECO:0000313" key="10">
    <source>
        <dbReference type="EMBL" id="OYD06658.1"/>
    </source>
</evidence>
<keyword evidence="11" id="KW-1185">Reference proteome</keyword>
<evidence type="ECO:0000256" key="3">
    <source>
        <dbReference type="ARBA" id="ARBA00022670"/>
    </source>
</evidence>
<dbReference type="Proteomes" id="UP000215459">
    <property type="component" value="Unassembled WGS sequence"/>
</dbReference>
<dbReference type="GO" id="GO:0005615">
    <property type="term" value="C:extracellular space"/>
    <property type="evidence" value="ECO:0007669"/>
    <property type="project" value="TreeGrafter"/>
</dbReference>
<feature type="domain" description="Peptidase M14" evidence="9">
    <location>
        <begin position="42"/>
        <end position="361"/>
    </location>
</feature>
<comment type="similarity">
    <text evidence="2 7">Belongs to the peptidase M14 family.</text>
</comment>
<reference evidence="10 11" key="1">
    <citation type="submission" date="2017-07" db="EMBL/GenBank/DDBJ databases">
        <title>The genome sequence of Paludifilum halophilum highlights mechanisms for microbial adaptation to high salt environemnts.</title>
        <authorList>
            <person name="Belbahri L."/>
        </authorList>
    </citation>
    <scope>NUCLEOTIDE SEQUENCE [LARGE SCALE GENOMIC DNA]</scope>
    <source>
        <strain evidence="10 11">DSM 102817</strain>
    </source>
</reference>
<dbReference type="InterPro" id="IPR000834">
    <property type="entry name" value="Peptidase_M14"/>
</dbReference>
<dbReference type="GO" id="GO:0008270">
    <property type="term" value="F:zinc ion binding"/>
    <property type="evidence" value="ECO:0007669"/>
    <property type="project" value="InterPro"/>
</dbReference>
<dbReference type="Gene3D" id="3.40.630.10">
    <property type="entry name" value="Zn peptidases"/>
    <property type="match status" value="1"/>
</dbReference>
<proteinExistence type="inferred from homology"/>
<evidence type="ECO:0000256" key="7">
    <source>
        <dbReference type="PROSITE-ProRule" id="PRU01379"/>
    </source>
</evidence>
<keyword evidence="6" id="KW-0482">Metalloprotease</keyword>
<feature type="chain" id="PRO_5012805333" evidence="8">
    <location>
        <begin position="24"/>
        <end position="393"/>
    </location>
</feature>
<comment type="caution">
    <text evidence="10">The sequence shown here is derived from an EMBL/GenBank/DDBJ whole genome shotgun (WGS) entry which is preliminary data.</text>
</comment>
<dbReference type="GO" id="GO:0004181">
    <property type="term" value="F:metallocarboxypeptidase activity"/>
    <property type="evidence" value="ECO:0007669"/>
    <property type="project" value="InterPro"/>
</dbReference>
<sequence length="393" mass="43721">MKKTALLLACLVFSFGVWPAAFADQPQTKPGTPDEGHLSTSGFLSYEQLVKKLRQVEKNSQGRVEVEAAGTSNRGRTIHRATVGSGDKVVLITSQIHGNEPTGTEALVRILQFLGGDSRKAQKMRDEITLVAVPQMNPDAAERNRRGNDMTWDEVVQDFPNLTGVKPAWNYYTGTLQGHDYSKRPGFDVNRDFNPDLNYTPRPEDFPGSSSEPGWYVTPESQTIRDTYQSLKQQHGKVDVYIDLHHQGPYYHVGGTDDLVTLSLSGKFVADPNRPESEYKEYADEYNYEFSRQLNVAAYQALQQMGNSPFKNISLYPQDIDLPGTALGSFALNGSGTVLFEVRGQTQSMGQKMRGQLVKAVKTGLEGILDSVATGDVYEIDPEEYEHIPETDR</sequence>
<accession>A0A235B2X1</accession>
<gene>
    <name evidence="10" type="ORF">CHM34_15245</name>
</gene>
<keyword evidence="4" id="KW-0378">Hydrolase</keyword>
<dbReference type="OrthoDB" id="2433180at2"/>